<gene>
    <name evidence="1" type="ORF">C2S_10832</name>
</gene>
<reference evidence="1" key="1">
    <citation type="submission" date="2019-05" db="EMBL/GenBank/DDBJ databases">
        <authorList>
            <person name="Piombo E."/>
        </authorList>
    </citation>
    <scope>NUCLEOTIDE SEQUENCE</scope>
    <source>
        <strain evidence="1">C2S</strain>
    </source>
</reference>
<dbReference type="AlphaFoldDB" id="A0A9Q9UEJ8"/>
<feature type="non-terminal residue" evidence="1">
    <location>
        <position position="1"/>
    </location>
</feature>
<evidence type="ECO:0000313" key="2">
    <source>
        <dbReference type="Proteomes" id="UP000760494"/>
    </source>
</evidence>
<name>A0A9Q9UEJ8_FUSFU</name>
<sequence length="393" mass="45039">PLVEGILGILKALIPFTTSVPEDYLAKIFAIYRGGPSTRLALVEAGCTAAEGIRASISPLPFHLPFSQFTRNQSWSEEDMTSSWRRAAAYYHDRSIDWNKIGLYSPTTPKSKPKDESRPALELPRLCRCLGKTHTYRRLGFILDLRDTWRNHQNRARLYFNSGDWEATLFVLNKIDQCSNDICRLRGTNIDEVGILEKHQWMTTRRMQCLKGLDRESESKAQILELKNIASRREDLWTSQDRQKEKYQNLTAMMERRMGGLSSSTRVKVGDYVFRPRTFHRVELETNLQAEQSGGVAQQVGDIDTRLTSTTMVGASTGSPSRHRAEEEDLENLYLINKPWMRKVDELLNALGGIRVEEYYDFEIPPSRIGGLFLYRSRVFMANGFLEMLGVAK</sequence>
<proteinExistence type="predicted"/>
<dbReference type="Proteomes" id="UP000760494">
    <property type="component" value="Unassembled WGS sequence"/>
</dbReference>
<protein>
    <submittedName>
        <fullName evidence="1">Uncharacterized protein</fullName>
    </submittedName>
</protein>
<feature type="non-terminal residue" evidence="1">
    <location>
        <position position="393"/>
    </location>
</feature>
<organism evidence="1 2">
    <name type="scientific">Fusarium fujikuroi</name>
    <name type="common">Bakanae and foot rot disease fungus</name>
    <name type="synonym">Gibberella fujikuroi</name>
    <dbReference type="NCBI Taxonomy" id="5127"/>
    <lineage>
        <taxon>Eukaryota</taxon>
        <taxon>Fungi</taxon>
        <taxon>Dikarya</taxon>
        <taxon>Ascomycota</taxon>
        <taxon>Pezizomycotina</taxon>
        <taxon>Sordariomycetes</taxon>
        <taxon>Hypocreomycetidae</taxon>
        <taxon>Hypocreales</taxon>
        <taxon>Nectriaceae</taxon>
        <taxon>Fusarium</taxon>
        <taxon>Fusarium fujikuroi species complex</taxon>
    </lineage>
</organism>
<dbReference type="EMBL" id="CABFJX010000390">
    <property type="protein sequence ID" value="VTT78030.1"/>
    <property type="molecule type" value="Genomic_DNA"/>
</dbReference>
<evidence type="ECO:0000313" key="1">
    <source>
        <dbReference type="EMBL" id="VTT78030.1"/>
    </source>
</evidence>
<accession>A0A9Q9UEJ8</accession>
<comment type="caution">
    <text evidence="1">The sequence shown here is derived from an EMBL/GenBank/DDBJ whole genome shotgun (WGS) entry which is preliminary data.</text>
</comment>